<organism evidence="3 4">
    <name type="scientific">Pseudomonas taiwanensis SJ9</name>
    <dbReference type="NCBI Taxonomy" id="1388762"/>
    <lineage>
        <taxon>Bacteria</taxon>
        <taxon>Pseudomonadati</taxon>
        <taxon>Pseudomonadota</taxon>
        <taxon>Gammaproteobacteria</taxon>
        <taxon>Pseudomonadales</taxon>
        <taxon>Pseudomonadaceae</taxon>
        <taxon>Pseudomonas</taxon>
    </lineage>
</organism>
<evidence type="ECO:0000313" key="4">
    <source>
        <dbReference type="Proteomes" id="UP000018511"/>
    </source>
</evidence>
<proteinExistence type="predicted"/>
<feature type="chain" id="PRO_5004756892" evidence="2">
    <location>
        <begin position="23"/>
        <end position="93"/>
    </location>
</feature>
<comment type="caution">
    <text evidence="3">The sequence shown here is derived from an EMBL/GenBank/DDBJ whole genome shotgun (WGS) entry which is preliminary data.</text>
</comment>
<accession>V7D4U9</accession>
<evidence type="ECO:0000256" key="1">
    <source>
        <dbReference type="SAM" id="MobiDB-lite"/>
    </source>
</evidence>
<feature type="compositionally biased region" description="Basic and acidic residues" evidence="1">
    <location>
        <begin position="72"/>
        <end position="81"/>
    </location>
</feature>
<keyword evidence="2" id="KW-0732">Signal</keyword>
<dbReference type="Proteomes" id="UP000018511">
    <property type="component" value="Unassembled WGS sequence"/>
</dbReference>
<dbReference type="AlphaFoldDB" id="V7D4U9"/>
<gene>
    <name evidence="3" type="ORF">O164_30765</name>
</gene>
<dbReference type="EMBL" id="AXUP01000594">
    <property type="protein sequence ID" value="ESW36291.1"/>
    <property type="molecule type" value="Genomic_DNA"/>
</dbReference>
<evidence type="ECO:0000313" key="3">
    <source>
        <dbReference type="EMBL" id="ESW36291.1"/>
    </source>
</evidence>
<sequence length="93" mass="9616">MRVLSSVAALSLGLVVSVGAMAATGEEAQLIDSINVYRSKAQPCGGEASLELPPLNSDTRLALSPEYPRPAAGHDPRRLPDGQRAGHQPVGAT</sequence>
<name>V7D4U9_9PSED</name>
<feature type="region of interest" description="Disordered" evidence="1">
    <location>
        <begin position="45"/>
        <end position="93"/>
    </location>
</feature>
<protein>
    <submittedName>
        <fullName evidence="3">Uncharacterized protein</fullName>
    </submittedName>
</protein>
<evidence type="ECO:0000256" key="2">
    <source>
        <dbReference type="SAM" id="SignalP"/>
    </source>
</evidence>
<reference evidence="3 4" key="1">
    <citation type="submission" date="2013-10" db="EMBL/GenBank/DDBJ databases">
        <title>Whole Genome Shotgun Sequence of Pseudomonas taiwanensis SJ9.</title>
        <authorList>
            <person name="Hong S.-J."/>
            <person name="Shin J.-H."/>
        </authorList>
    </citation>
    <scope>NUCLEOTIDE SEQUENCE [LARGE SCALE GENOMIC DNA]</scope>
    <source>
        <strain evidence="3 4">SJ9</strain>
    </source>
</reference>
<feature type="signal peptide" evidence="2">
    <location>
        <begin position="1"/>
        <end position="22"/>
    </location>
</feature>
<dbReference type="PATRIC" id="fig|1388762.3.peg.5798"/>